<dbReference type="RefSeq" id="WP_136533819.1">
    <property type="nucleotide sequence ID" value="NZ_STGY01000025.1"/>
</dbReference>
<dbReference type="PANTHER" id="PTHR45436:SF5">
    <property type="entry name" value="SENSOR HISTIDINE KINASE TRCS"/>
    <property type="match status" value="1"/>
</dbReference>
<feature type="transmembrane region" description="Helical" evidence="9">
    <location>
        <begin position="12"/>
        <end position="35"/>
    </location>
</feature>
<dbReference type="Gene3D" id="3.30.565.10">
    <property type="entry name" value="Histidine kinase-like ATPase, C-terminal domain"/>
    <property type="match status" value="1"/>
</dbReference>
<dbReference type="EC" id="2.7.13.3" evidence="2"/>
<evidence type="ECO:0000256" key="4">
    <source>
        <dbReference type="ARBA" id="ARBA00022679"/>
    </source>
</evidence>
<keyword evidence="6" id="KW-0418">Kinase</keyword>
<protein>
    <recommendedName>
        <fullName evidence="2">histidine kinase</fullName>
        <ecNumber evidence="2">2.7.13.3</ecNumber>
    </recommendedName>
</protein>
<name>A0A4S8QCX7_9ACTN</name>
<evidence type="ECO:0000256" key="5">
    <source>
        <dbReference type="ARBA" id="ARBA00022692"/>
    </source>
</evidence>
<dbReference type="PROSITE" id="PS50109">
    <property type="entry name" value="HIS_KIN"/>
    <property type="match status" value="1"/>
</dbReference>
<comment type="caution">
    <text evidence="11">The sequence shown here is derived from an EMBL/GenBank/DDBJ whole genome shotgun (WGS) entry which is preliminary data.</text>
</comment>
<evidence type="ECO:0000256" key="7">
    <source>
        <dbReference type="ARBA" id="ARBA00022989"/>
    </source>
</evidence>
<evidence type="ECO:0000256" key="2">
    <source>
        <dbReference type="ARBA" id="ARBA00012438"/>
    </source>
</evidence>
<keyword evidence="4" id="KW-0808">Transferase</keyword>
<dbReference type="InterPro" id="IPR050428">
    <property type="entry name" value="TCS_sensor_his_kinase"/>
</dbReference>
<evidence type="ECO:0000256" key="9">
    <source>
        <dbReference type="SAM" id="Phobius"/>
    </source>
</evidence>
<feature type="compositionally biased region" description="Low complexity" evidence="8">
    <location>
        <begin position="683"/>
        <end position="692"/>
    </location>
</feature>
<evidence type="ECO:0000256" key="3">
    <source>
        <dbReference type="ARBA" id="ARBA00022553"/>
    </source>
</evidence>
<dbReference type="EMBL" id="STGY01000025">
    <property type="protein sequence ID" value="THV42387.1"/>
    <property type="molecule type" value="Genomic_DNA"/>
</dbReference>
<evidence type="ECO:0000256" key="1">
    <source>
        <dbReference type="ARBA" id="ARBA00000085"/>
    </source>
</evidence>
<evidence type="ECO:0000259" key="10">
    <source>
        <dbReference type="PROSITE" id="PS50109"/>
    </source>
</evidence>
<keyword evidence="7 9" id="KW-1133">Transmembrane helix</keyword>
<dbReference type="InterPro" id="IPR003594">
    <property type="entry name" value="HATPase_dom"/>
</dbReference>
<dbReference type="CDD" id="cd00075">
    <property type="entry name" value="HATPase"/>
    <property type="match status" value="1"/>
</dbReference>
<accession>A0A4S8QCX7</accession>
<dbReference type="Proteomes" id="UP000308760">
    <property type="component" value="Unassembled WGS sequence"/>
</dbReference>
<dbReference type="AlphaFoldDB" id="A0A4S8QCX7"/>
<comment type="catalytic activity">
    <reaction evidence="1">
        <text>ATP + protein L-histidine = ADP + protein N-phospho-L-histidine.</text>
        <dbReference type="EC" id="2.7.13.3"/>
    </reaction>
</comment>
<dbReference type="GO" id="GO:0000160">
    <property type="term" value="P:phosphorelay signal transduction system"/>
    <property type="evidence" value="ECO:0007669"/>
    <property type="project" value="TreeGrafter"/>
</dbReference>
<dbReference type="GO" id="GO:0004673">
    <property type="term" value="F:protein histidine kinase activity"/>
    <property type="evidence" value="ECO:0007669"/>
    <property type="project" value="UniProtKB-EC"/>
</dbReference>
<keyword evidence="9" id="KW-0472">Membrane</keyword>
<feature type="compositionally biased region" description="Low complexity" evidence="8">
    <location>
        <begin position="727"/>
        <end position="747"/>
    </location>
</feature>
<keyword evidence="12" id="KW-1185">Reference proteome</keyword>
<dbReference type="GO" id="GO:0005886">
    <property type="term" value="C:plasma membrane"/>
    <property type="evidence" value="ECO:0007669"/>
    <property type="project" value="TreeGrafter"/>
</dbReference>
<keyword evidence="5 9" id="KW-0812">Transmembrane</keyword>
<organism evidence="11 12">
    <name type="scientific">Glycomyces buryatensis</name>
    <dbReference type="NCBI Taxonomy" id="2570927"/>
    <lineage>
        <taxon>Bacteria</taxon>
        <taxon>Bacillati</taxon>
        <taxon>Actinomycetota</taxon>
        <taxon>Actinomycetes</taxon>
        <taxon>Glycomycetales</taxon>
        <taxon>Glycomycetaceae</taxon>
        <taxon>Glycomyces</taxon>
    </lineage>
</organism>
<dbReference type="PANTHER" id="PTHR45436">
    <property type="entry name" value="SENSOR HISTIDINE KINASE YKOH"/>
    <property type="match status" value="1"/>
</dbReference>
<feature type="transmembrane region" description="Helical" evidence="9">
    <location>
        <begin position="324"/>
        <end position="346"/>
    </location>
</feature>
<gene>
    <name evidence="11" type="ORF">FAB82_06960</name>
</gene>
<dbReference type="SUPFAM" id="SSF55874">
    <property type="entry name" value="ATPase domain of HSP90 chaperone/DNA topoisomerase II/histidine kinase"/>
    <property type="match status" value="1"/>
</dbReference>
<evidence type="ECO:0000256" key="8">
    <source>
        <dbReference type="SAM" id="MobiDB-lite"/>
    </source>
</evidence>
<dbReference type="SMART" id="SM00387">
    <property type="entry name" value="HATPase_c"/>
    <property type="match status" value="1"/>
</dbReference>
<reference evidence="12" key="1">
    <citation type="submission" date="2019-04" db="EMBL/GenBank/DDBJ databases">
        <title>Nocardioides xinjiangensis sp. nov.</title>
        <authorList>
            <person name="Liu S."/>
        </authorList>
    </citation>
    <scope>NUCLEOTIDE SEQUENCE [LARGE SCALE GENOMIC DNA]</scope>
    <source>
        <strain evidence="12">18</strain>
    </source>
</reference>
<keyword evidence="3" id="KW-0597">Phosphoprotein</keyword>
<feature type="domain" description="Histidine kinase" evidence="10">
    <location>
        <begin position="543"/>
        <end position="648"/>
    </location>
</feature>
<dbReference type="InterPro" id="IPR005467">
    <property type="entry name" value="His_kinase_dom"/>
</dbReference>
<feature type="region of interest" description="Disordered" evidence="8">
    <location>
        <begin position="683"/>
        <end position="807"/>
    </location>
</feature>
<reference evidence="11 12" key="2">
    <citation type="submission" date="2019-05" db="EMBL/GenBank/DDBJ databases">
        <title>Glycomyces buryatensis sp. nov.</title>
        <authorList>
            <person name="Nikitina E."/>
        </authorList>
    </citation>
    <scope>NUCLEOTIDE SEQUENCE [LARGE SCALE GENOMIC DNA]</scope>
    <source>
        <strain evidence="11 12">18</strain>
    </source>
</reference>
<dbReference type="InterPro" id="IPR036890">
    <property type="entry name" value="HATPase_C_sf"/>
</dbReference>
<dbReference type="OrthoDB" id="4652229at2"/>
<evidence type="ECO:0000313" key="12">
    <source>
        <dbReference type="Proteomes" id="UP000308760"/>
    </source>
</evidence>
<proteinExistence type="predicted"/>
<evidence type="ECO:0000313" key="11">
    <source>
        <dbReference type="EMBL" id="THV42387.1"/>
    </source>
</evidence>
<dbReference type="Pfam" id="PF02518">
    <property type="entry name" value="HATPase_c"/>
    <property type="match status" value="1"/>
</dbReference>
<evidence type="ECO:0000256" key="6">
    <source>
        <dbReference type="ARBA" id="ARBA00022777"/>
    </source>
</evidence>
<sequence>MSRKARQRTSRLPIRMQLMLPIAAALMGMLVLGLFQTVTVWDQYQDSGDAEVLADLAGSLNRVLDGHQNEGGPFLEAVLTQDMEGFDAAAARADTDEAIDDFESVGSTAATRFPSLDSEIEDLLERADELGAARTSLDGLAAGELEFSGEEVLGAFGTYTAIADKIVELSSLLPTLVNDARISAQLDSIASAMQLGRLAAEIQFRVTADLAFIAVEQALTVDRETLGNVAVRAGAYDRQLTDFQNNASDQVIDAFQDLAEGDGPRSASEALGIYLNGSIPTISPPEFSAAQGEIVDSWNRTTNTAMMYLRQDVEDLGQSSTRTLLTTFALIIALSLTAIISAAMLARRISLRVDGVREATLTAAYDTLPKTVAAVSQAGNADDVDRLLQSAKKQTVIATDSRYSDELDSLAEAFSAAHHQALRQTANQALLRIDVEAMMKTLARRGQSLIRRQQQVMESLVDDSGGSRIPDEWRSVYHLLSRMRRNEENLLLLAGGDPQRRYNHPSDVETIIRDAVSEIEDAGRVVVENQVGARLDTKPAGDVVRILAELLDNAASYSPPTQAVRVTSRRSGSEIVISIADDGIGLGPDQMSAINRRLAEPTQLNSELTATMGLLVVGRLAAEHAISVQLHSTMGKGTLALVRIPAAAHAEDPVGLVPQHGGGAAARLALSARAANLPITGTGTDGAAAGATEPIVPRPRKAGDAFGEPDPVPARSGSIPQAGRSRGATGTPGAVTPTLATSAPATAGPGGEPVDVTFRKVNRALESTGRENGSALPRRAPGSKLLPGSVPGSRPSGNGVDLDPAEIRDRLTGFASGIAAASEHEQRQ</sequence>